<dbReference type="EMBL" id="MN739306">
    <property type="protein sequence ID" value="QHS97867.1"/>
    <property type="molecule type" value="Genomic_DNA"/>
</dbReference>
<dbReference type="AlphaFoldDB" id="A0A6C0BZV3"/>
<protein>
    <submittedName>
        <fullName evidence="1">Uncharacterized protein</fullName>
    </submittedName>
</protein>
<sequence length="56" mass="6463">MADFVFERDFAPVGFHTQRTSENLCLLYRERRPKNCVSCKNLAQGMNASVCSFNFL</sequence>
<proteinExistence type="predicted"/>
<evidence type="ECO:0000313" key="1">
    <source>
        <dbReference type="EMBL" id="QHS97867.1"/>
    </source>
</evidence>
<organism evidence="1">
    <name type="scientific">viral metagenome</name>
    <dbReference type="NCBI Taxonomy" id="1070528"/>
    <lineage>
        <taxon>unclassified sequences</taxon>
        <taxon>metagenomes</taxon>
        <taxon>organismal metagenomes</taxon>
    </lineage>
</organism>
<accession>A0A6C0BZV3</accession>
<reference evidence="1" key="1">
    <citation type="journal article" date="2020" name="Nature">
        <title>Giant virus diversity and host interactions through global metagenomics.</title>
        <authorList>
            <person name="Schulz F."/>
            <person name="Roux S."/>
            <person name="Paez-Espino D."/>
            <person name="Jungbluth S."/>
            <person name="Walsh D.A."/>
            <person name="Denef V.J."/>
            <person name="McMahon K.D."/>
            <person name="Konstantinidis K.T."/>
            <person name="Eloe-Fadrosh E.A."/>
            <person name="Kyrpides N.C."/>
            <person name="Woyke T."/>
        </authorList>
    </citation>
    <scope>NUCLEOTIDE SEQUENCE</scope>
    <source>
        <strain evidence="1">GVMAG-M-3300020182-33</strain>
    </source>
</reference>
<name>A0A6C0BZV3_9ZZZZ</name>